<evidence type="ECO:0000313" key="2">
    <source>
        <dbReference type="EMBL" id="GGE23085.1"/>
    </source>
</evidence>
<evidence type="ECO:0000313" key="3">
    <source>
        <dbReference type="Proteomes" id="UP000599688"/>
    </source>
</evidence>
<dbReference type="Pfam" id="PF01944">
    <property type="entry name" value="SpoIIM"/>
    <property type="match status" value="1"/>
</dbReference>
<evidence type="ECO:0008006" key="4">
    <source>
        <dbReference type="Google" id="ProtNLM"/>
    </source>
</evidence>
<keyword evidence="1" id="KW-0472">Membrane</keyword>
<protein>
    <recommendedName>
        <fullName evidence="4">Stage II sporulation protein M</fullName>
    </recommendedName>
</protein>
<feature type="transmembrane region" description="Helical" evidence="1">
    <location>
        <begin position="159"/>
        <end position="179"/>
    </location>
</feature>
<feature type="transmembrane region" description="Helical" evidence="1">
    <location>
        <begin position="16"/>
        <end position="36"/>
    </location>
</feature>
<dbReference type="AlphaFoldDB" id="A0A917EE49"/>
<accession>A0A917EE49</accession>
<comment type="caution">
    <text evidence="2">The sequence shown here is derived from an EMBL/GenBank/DDBJ whole genome shotgun (WGS) entry which is preliminary data.</text>
</comment>
<name>A0A917EE49_9FLAO</name>
<dbReference type="InterPro" id="IPR002798">
    <property type="entry name" value="SpoIIM-like"/>
</dbReference>
<sequence length="183" mass="21596">MLSDFFKNLEFMDKKIIILSLTTYIIGFVVSFFINIDLTNSNNIKTIQFIEELQQMQNYDLWLRILKNNIYVIIFNILGGFSFGLLTFVNTTYNGFILDYLIKNLLVNFDNNFIFNHLMPHFIEVVAIVLSCYLGYKVGLYIFQYIFKKRNMKISNSDYYICTICFLLIFISSILEAYVSTIQ</sequence>
<dbReference type="EMBL" id="BMGL01000019">
    <property type="protein sequence ID" value="GGE23085.1"/>
    <property type="molecule type" value="Genomic_DNA"/>
</dbReference>
<keyword evidence="1" id="KW-0812">Transmembrane</keyword>
<keyword evidence="3" id="KW-1185">Reference proteome</keyword>
<keyword evidence="1" id="KW-1133">Transmembrane helix</keyword>
<gene>
    <name evidence="2" type="ORF">GCM10010831_24980</name>
</gene>
<proteinExistence type="predicted"/>
<feature type="transmembrane region" description="Helical" evidence="1">
    <location>
        <begin position="70"/>
        <end position="89"/>
    </location>
</feature>
<organism evidence="2 3">
    <name type="scientific">Psychroflexus salis</name>
    <dbReference type="NCBI Taxonomy" id="1526574"/>
    <lineage>
        <taxon>Bacteria</taxon>
        <taxon>Pseudomonadati</taxon>
        <taxon>Bacteroidota</taxon>
        <taxon>Flavobacteriia</taxon>
        <taxon>Flavobacteriales</taxon>
        <taxon>Flavobacteriaceae</taxon>
        <taxon>Psychroflexus</taxon>
    </lineage>
</organism>
<feature type="transmembrane region" description="Helical" evidence="1">
    <location>
        <begin position="125"/>
        <end position="147"/>
    </location>
</feature>
<reference evidence="2 3" key="1">
    <citation type="journal article" date="2014" name="Int. J. Syst. Evol. Microbiol.">
        <title>Complete genome sequence of Corynebacterium casei LMG S-19264T (=DSM 44701T), isolated from a smear-ripened cheese.</title>
        <authorList>
            <consortium name="US DOE Joint Genome Institute (JGI-PGF)"/>
            <person name="Walter F."/>
            <person name="Albersmeier A."/>
            <person name="Kalinowski J."/>
            <person name="Ruckert C."/>
        </authorList>
    </citation>
    <scope>NUCLEOTIDE SEQUENCE [LARGE SCALE GENOMIC DNA]</scope>
    <source>
        <strain evidence="2 3">CGMCC 1.12925</strain>
    </source>
</reference>
<dbReference type="Proteomes" id="UP000599688">
    <property type="component" value="Unassembled WGS sequence"/>
</dbReference>
<evidence type="ECO:0000256" key="1">
    <source>
        <dbReference type="SAM" id="Phobius"/>
    </source>
</evidence>